<dbReference type="InterPro" id="IPR036047">
    <property type="entry name" value="F-box-like_dom_sf"/>
</dbReference>
<dbReference type="OrthoDB" id="4201487at2759"/>
<comment type="caution">
    <text evidence="2">The sequence shown here is derived from an EMBL/GenBank/DDBJ whole genome shotgun (WGS) entry which is preliminary data.</text>
</comment>
<accession>A0A2B7XY63</accession>
<keyword evidence="3" id="KW-1185">Reference proteome</keyword>
<gene>
    <name evidence="2" type="ORF">AJ79_03638</name>
</gene>
<evidence type="ECO:0000259" key="1">
    <source>
        <dbReference type="PROSITE" id="PS50181"/>
    </source>
</evidence>
<reference evidence="2 3" key="1">
    <citation type="submission" date="2017-10" db="EMBL/GenBank/DDBJ databases">
        <title>Comparative genomics in systemic dimorphic fungi from Ajellomycetaceae.</title>
        <authorList>
            <person name="Munoz J.F."/>
            <person name="Mcewen J.G."/>
            <person name="Clay O.K."/>
            <person name="Cuomo C.A."/>
        </authorList>
    </citation>
    <scope>NUCLEOTIDE SEQUENCE [LARGE SCALE GENOMIC DNA]</scope>
    <source>
        <strain evidence="2 3">UAMH5409</strain>
    </source>
</reference>
<organism evidence="2 3">
    <name type="scientific">Helicocarpus griseus UAMH5409</name>
    <dbReference type="NCBI Taxonomy" id="1447875"/>
    <lineage>
        <taxon>Eukaryota</taxon>
        <taxon>Fungi</taxon>
        <taxon>Dikarya</taxon>
        <taxon>Ascomycota</taxon>
        <taxon>Pezizomycotina</taxon>
        <taxon>Eurotiomycetes</taxon>
        <taxon>Eurotiomycetidae</taxon>
        <taxon>Onygenales</taxon>
        <taxon>Ajellomycetaceae</taxon>
        <taxon>Helicocarpus</taxon>
    </lineage>
</organism>
<dbReference type="EMBL" id="PDNB01000045">
    <property type="protein sequence ID" value="PGH13508.1"/>
    <property type="molecule type" value="Genomic_DNA"/>
</dbReference>
<name>A0A2B7XY63_9EURO</name>
<evidence type="ECO:0000313" key="2">
    <source>
        <dbReference type="EMBL" id="PGH13508.1"/>
    </source>
</evidence>
<proteinExistence type="predicted"/>
<protein>
    <recommendedName>
        <fullName evidence="1">F-box domain-containing protein</fullName>
    </recommendedName>
</protein>
<feature type="domain" description="F-box" evidence="1">
    <location>
        <begin position="4"/>
        <end position="57"/>
    </location>
</feature>
<dbReference type="AlphaFoldDB" id="A0A2B7XY63"/>
<evidence type="ECO:0000313" key="3">
    <source>
        <dbReference type="Proteomes" id="UP000223968"/>
    </source>
</evidence>
<dbReference type="InterPro" id="IPR001810">
    <property type="entry name" value="F-box_dom"/>
</dbReference>
<dbReference type="Proteomes" id="UP000223968">
    <property type="component" value="Unassembled WGS sequence"/>
</dbReference>
<dbReference type="SUPFAM" id="SSF81383">
    <property type="entry name" value="F-box domain"/>
    <property type="match status" value="1"/>
</dbReference>
<sequence length="460" mass="52963">MSGTPTLQSLPGEILLVIHSLLSPASRLTFSMSCKRLYVSYFEKVPARKLTITWRPREFYRDDATVWMVDQSQVHEYMRARELCGFKSKKLYCGACKFPHPPLFFHPKYLDKHPDERICVQRIKGFWVEPGNCFAYSDLDVYRGVLQLDKMHSPRSLSLGWYDSGPSRHGSVLWSYYDILSLPKDKYISKTQIIKILSGFDLPTCPHVRLGDPMITGLHNGLPQQYIEELLDPHNPPLFDPTDIRAKCGFPGCRTSFRWTAHTSVDNPRWKTVYLHIFRDVRVNASVDPAWAAQLMLADETLLTQHWNDCFRWKTEMLAIEKERYINQARSGADAERISREAELRQRENMVDFLFHPRRSAHYPGLVRTLVASADKGQTRNKNGPSNLDKVETLDQNTGQHSSLWAPPTTPIVTSERIRGISLKNLPDETVAVFPRPVSNTLYTPLFTADELKVYYTKRG</sequence>
<dbReference type="PROSITE" id="PS50181">
    <property type="entry name" value="FBOX"/>
    <property type="match status" value="1"/>
</dbReference>
<dbReference type="CDD" id="cd09917">
    <property type="entry name" value="F-box_SF"/>
    <property type="match status" value="1"/>
</dbReference>